<accession>A0A7M1LDY3</accession>
<organism evidence="3 4">
    <name type="scientific">Campylobacter corcagiensis</name>
    <dbReference type="NCBI Taxonomy" id="1448857"/>
    <lineage>
        <taxon>Bacteria</taxon>
        <taxon>Pseudomonadati</taxon>
        <taxon>Campylobacterota</taxon>
        <taxon>Epsilonproteobacteria</taxon>
        <taxon>Campylobacterales</taxon>
        <taxon>Campylobacteraceae</taxon>
        <taxon>Campylobacter</taxon>
    </lineage>
</organism>
<dbReference type="EMBL" id="CP063078">
    <property type="protein sequence ID" value="QOQ86792.1"/>
    <property type="molecule type" value="Genomic_DNA"/>
</dbReference>
<evidence type="ECO:0000256" key="1">
    <source>
        <dbReference type="SAM" id="Coils"/>
    </source>
</evidence>
<feature type="transmembrane region" description="Helical" evidence="2">
    <location>
        <begin position="20"/>
        <end position="40"/>
    </location>
</feature>
<evidence type="ECO:0000313" key="4">
    <source>
        <dbReference type="Proteomes" id="UP000594749"/>
    </source>
</evidence>
<sequence>MSDEILKEFEKPLNLGFIDLVWAFVLVAVMILLFIPTIYIRNEIYYISRDIDSLKTKHSVLVEENKELERNIEKLKFRYEIINELSIEI</sequence>
<evidence type="ECO:0000313" key="3">
    <source>
        <dbReference type="EMBL" id="QOQ86792.1"/>
    </source>
</evidence>
<keyword evidence="4" id="KW-1185">Reference proteome</keyword>
<protein>
    <submittedName>
        <fullName evidence="3">Uncharacterized protein</fullName>
    </submittedName>
</protein>
<keyword evidence="2" id="KW-0472">Membrane</keyword>
<proteinExistence type="predicted"/>
<feature type="coiled-coil region" evidence="1">
    <location>
        <begin position="51"/>
        <end position="85"/>
    </location>
</feature>
<dbReference type="RefSeq" id="WP_025803254.1">
    <property type="nucleotide sequence ID" value="NZ_CP053842.1"/>
</dbReference>
<dbReference type="OrthoDB" id="5373140at2"/>
<name>A0A7M1LDY3_9BACT</name>
<evidence type="ECO:0000256" key="2">
    <source>
        <dbReference type="SAM" id="Phobius"/>
    </source>
</evidence>
<keyword evidence="1" id="KW-0175">Coiled coil</keyword>
<dbReference type="AlphaFoldDB" id="A0A7M1LDY3"/>
<gene>
    <name evidence="3" type="ORF">IMC76_06120</name>
</gene>
<keyword evidence="2" id="KW-0812">Transmembrane</keyword>
<reference evidence="3 4" key="1">
    <citation type="submission" date="2020-10" db="EMBL/GenBank/DDBJ databases">
        <title>Campylobacter and Helicobacter PacBio genomes.</title>
        <authorList>
            <person name="Lane C."/>
        </authorList>
    </citation>
    <scope>NUCLEOTIDE SEQUENCE [LARGE SCALE GENOMIC DNA]</scope>
    <source>
        <strain evidence="3 4">2016D-0077</strain>
    </source>
</reference>
<dbReference type="Proteomes" id="UP000594749">
    <property type="component" value="Chromosome"/>
</dbReference>
<keyword evidence="2" id="KW-1133">Transmembrane helix</keyword>